<reference evidence="1 2" key="1">
    <citation type="submission" date="2019-08" db="EMBL/GenBank/DDBJ databases">
        <title>Whole genome of Aphis craccivora.</title>
        <authorList>
            <person name="Voronova N.V."/>
            <person name="Shulinski R.S."/>
            <person name="Bandarenka Y.V."/>
            <person name="Zhorov D.G."/>
            <person name="Warner D."/>
        </authorList>
    </citation>
    <scope>NUCLEOTIDE SEQUENCE [LARGE SCALE GENOMIC DNA]</scope>
    <source>
        <strain evidence="1">180601</strain>
        <tissue evidence="1">Whole Body</tissue>
    </source>
</reference>
<dbReference type="AlphaFoldDB" id="A0A6G0YCF0"/>
<evidence type="ECO:0000313" key="2">
    <source>
        <dbReference type="Proteomes" id="UP000478052"/>
    </source>
</evidence>
<comment type="caution">
    <text evidence="1">The sequence shown here is derived from an EMBL/GenBank/DDBJ whole genome shotgun (WGS) entry which is preliminary data.</text>
</comment>
<accession>A0A6G0YCF0</accession>
<dbReference type="OrthoDB" id="6606797at2759"/>
<name>A0A6G0YCF0_APHCR</name>
<organism evidence="1 2">
    <name type="scientific">Aphis craccivora</name>
    <name type="common">Cowpea aphid</name>
    <dbReference type="NCBI Taxonomy" id="307492"/>
    <lineage>
        <taxon>Eukaryota</taxon>
        <taxon>Metazoa</taxon>
        <taxon>Ecdysozoa</taxon>
        <taxon>Arthropoda</taxon>
        <taxon>Hexapoda</taxon>
        <taxon>Insecta</taxon>
        <taxon>Pterygota</taxon>
        <taxon>Neoptera</taxon>
        <taxon>Paraneoptera</taxon>
        <taxon>Hemiptera</taxon>
        <taxon>Sternorrhyncha</taxon>
        <taxon>Aphidomorpha</taxon>
        <taxon>Aphidoidea</taxon>
        <taxon>Aphididae</taxon>
        <taxon>Aphidini</taxon>
        <taxon>Aphis</taxon>
        <taxon>Aphis</taxon>
    </lineage>
</organism>
<proteinExistence type="predicted"/>
<keyword evidence="2" id="KW-1185">Reference proteome</keyword>
<sequence length="135" mass="14952">MARDANTVTQISKEDLHTLSSLLKSISVPIPTKPNLIHLGNSTAKKPRPLKIICQSKNDASQLIYKFNPQMRNGVSVTPGFRLVRDKTTLERDLLRQAHINLEQKKDAGSTNLTISYVNGVPTVVKAVPKNTNPR</sequence>
<gene>
    <name evidence="1" type="ORF">FWK35_00006466</name>
</gene>
<protein>
    <submittedName>
        <fullName evidence="1">Uncharacterized protein</fullName>
    </submittedName>
</protein>
<dbReference type="Proteomes" id="UP000478052">
    <property type="component" value="Unassembled WGS sequence"/>
</dbReference>
<evidence type="ECO:0000313" key="1">
    <source>
        <dbReference type="EMBL" id="KAF0753034.1"/>
    </source>
</evidence>
<dbReference type="EMBL" id="VUJU01004855">
    <property type="protein sequence ID" value="KAF0753034.1"/>
    <property type="molecule type" value="Genomic_DNA"/>
</dbReference>